<reference evidence="2" key="1">
    <citation type="submission" date="2023-03" db="EMBL/GenBank/DDBJ databases">
        <title>Massive genome expansion in bonnet fungi (Mycena s.s.) driven by repeated elements and novel gene families across ecological guilds.</title>
        <authorList>
            <consortium name="Lawrence Berkeley National Laboratory"/>
            <person name="Harder C.B."/>
            <person name="Miyauchi S."/>
            <person name="Viragh M."/>
            <person name="Kuo A."/>
            <person name="Thoen E."/>
            <person name="Andreopoulos B."/>
            <person name="Lu D."/>
            <person name="Skrede I."/>
            <person name="Drula E."/>
            <person name="Henrissat B."/>
            <person name="Morin E."/>
            <person name="Kohler A."/>
            <person name="Barry K."/>
            <person name="LaButti K."/>
            <person name="Morin E."/>
            <person name="Salamov A."/>
            <person name="Lipzen A."/>
            <person name="Mereny Z."/>
            <person name="Hegedus B."/>
            <person name="Baldrian P."/>
            <person name="Stursova M."/>
            <person name="Weitz H."/>
            <person name="Taylor A."/>
            <person name="Grigoriev I.V."/>
            <person name="Nagy L.G."/>
            <person name="Martin F."/>
            <person name="Kauserud H."/>
        </authorList>
    </citation>
    <scope>NUCLEOTIDE SEQUENCE</scope>
    <source>
        <strain evidence="2">CBHHK002</strain>
    </source>
</reference>
<protein>
    <submittedName>
        <fullName evidence="2">Uncharacterized protein</fullName>
    </submittedName>
</protein>
<evidence type="ECO:0000313" key="3">
    <source>
        <dbReference type="Proteomes" id="UP001218218"/>
    </source>
</evidence>
<accession>A0AAD7ESE4</accession>
<feature type="compositionally biased region" description="Polar residues" evidence="1">
    <location>
        <begin position="52"/>
        <end position="74"/>
    </location>
</feature>
<organism evidence="2 3">
    <name type="scientific">Mycena albidolilacea</name>
    <dbReference type="NCBI Taxonomy" id="1033008"/>
    <lineage>
        <taxon>Eukaryota</taxon>
        <taxon>Fungi</taxon>
        <taxon>Dikarya</taxon>
        <taxon>Basidiomycota</taxon>
        <taxon>Agaricomycotina</taxon>
        <taxon>Agaricomycetes</taxon>
        <taxon>Agaricomycetidae</taxon>
        <taxon>Agaricales</taxon>
        <taxon>Marasmiineae</taxon>
        <taxon>Mycenaceae</taxon>
        <taxon>Mycena</taxon>
    </lineage>
</organism>
<sequence>MRLFVLRTRTKRTRLTLVCLISPTGAWFARQVVCPRYGTIVGGSGVSAPVRQGTTAPGESDSVSSPDAKRASSTMFVEAEVVVGASKYKDELVLESADMGSGQGLLQAGLKQAASLRAGDRARLR</sequence>
<name>A0AAD7ESE4_9AGAR</name>
<dbReference type="EMBL" id="JARIHO010000016">
    <property type="protein sequence ID" value="KAJ7349195.1"/>
    <property type="molecule type" value="Genomic_DNA"/>
</dbReference>
<gene>
    <name evidence="2" type="ORF">DFH08DRAFT_137871</name>
</gene>
<feature type="region of interest" description="Disordered" evidence="1">
    <location>
        <begin position="42"/>
        <end position="74"/>
    </location>
</feature>
<evidence type="ECO:0000313" key="2">
    <source>
        <dbReference type="EMBL" id="KAJ7349195.1"/>
    </source>
</evidence>
<dbReference type="Proteomes" id="UP001218218">
    <property type="component" value="Unassembled WGS sequence"/>
</dbReference>
<comment type="caution">
    <text evidence="2">The sequence shown here is derived from an EMBL/GenBank/DDBJ whole genome shotgun (WGS) entry which is preliminary data.</text>
</comment>
<evidence type="ECO:0000256" key="1">
    <source>
        <dbReference type="SAM" id="MobiDB-lite"/>
    </source>
</evidence>
<proteinExistence type="predicted"/>
<dbReference type="AlphaFoldDB" id="A0AAD7ESE4"/>
<keyword evidence="3" id="KW-1185">Reference proteome</keyword>